<feature type="compositionally biased region" description="Basic and acidic residues" evidence="1">
    <location>
        <begin position="229"/>
        <end position="238"/>
    </location>
</feature>
<feature type="region of interest" description="Disordered" evidence="1">
    <location>
        <begin position="184"/>
        <end position="205"/>
    </location>
</feature>
<evidence type="ECO:0000256" key="1">
    <source>
        <dbReference type="SAM" id="MobiDB-lite"/>
    </source>
</evidence>
<accession>A0A177CT41</accession>
<organism evidence="2 3">
    <name type="scientific">Paraphaeosphaeria sporulosa</name>
    <dbReference type="NCBI Taxonomy" id="1460663"/>
    <lineage>
        <taxon>Eukaryota</taxon>
        <taxon>Fungi</taxon>
        <taxon>Dikarya</taxon>
        <taxon>Ascomycota</taxon>
        <taxon>Pezizomycotina</taxon>
        <taxon>Dothideomycetes</taxon>
        <taxon>Pleosporomycetidae</taxon>
        <taxon>Pleosporales</taxon>
        <taxon>Massarineae</taxon>
        <taxon>Didymosphaeriaceae</taxon>
        <taxon>Paraphaeosphaeria</taxon>
    </lineage>
</organism>
<protein>
    <submittedName>
        <fullName evidence="2">Uncharacterized protein</fullName>
    </submittedName>
</protein>
<dbReference type="AlphaFoldDB" id="A0A177CT41"/>
<gene>
    <name evidence="2" type="ORF">CC84DRAFT_1213314</name>
</gene>
<dbReference type="InParanoid" id="A0A177CT41"/>
<name>A0A177CT41_9PLEO</name>
<feature type="compositionally biased region" description="Basic residues" evidence="1">
    <location>
        <begin position="275"/>
        <end position="284"/>
    </location>
</feature>
<dbReference type="Proteomes" id="UP000077069">
    <property type="component" value="Unassembled WGS sequence"/>
</dbReference>
<evidence type="ECO:0000313" key="3">
    <source>
        <dbReference type="Proteomes" id="UP000077069"/>
    </source>
</evidence>
<keyword evidence="3" id="KW-1185">Reference proteome</keyword>
<feature type="region of interest" description="Disordered" evidence="1">
    <location>
        <begin position="229"/>
        <end position="284"/>
    </location>
</feature>
<feature type="compositionally biased region" description="Basic and acidic residues" evidence="1">
    <location>
        <begin position="188"/>
        <end position="201"/>
    </location>
</feature>
<reference evidence="2 3" key="1">
    <citation type="submission" date="2016-05" db="EMBL/GenBank/DDBJ databases">
        <title>Comparative analysis of secretome profiles of manganese(II)-oxidizing ascomycete fungi.</title>
        <authorList>
            <consortium name="DOE Joint Genome Institute"/>
            <person name="Zeiner C.A."/>
            <person name="Purvine S.O."/>
            <person name="Zink E.M."/>
            <person name="Wu S."/>
            <person name="Pasa-Tolic L."/>
            <person name="Chaput D.L."/>
            <person name="Haridas S."/>
            <person name="Grigoriev I.V."/>
            <person name="Santelli C.M."/>
            <person name="Hansel C.M."/>
        </authorList>
    </citation>
    <scope>NUCLEOTIDE SEQUENCE [LARGE SCALE GENOMIC DNA]</scope>
    <source>
        <strain evidence="2 3">AP3s5-JAC2a</strain>
    </source>
</reference>
<feature type="compositionally biased region" description="Polar residues" evidence="1">
    <location>
        <begin position="257"/>
        <end position="273"/>
    </location>
</feature>
<evidence type="ECO:0000313" key="2">
    <source>
        <dbReference type="EMBL" id="OAG09937.1"/>
    </source>
</evidence>
<proteinExistence type="predicted"/>
<dbReference type="OrthoDB" id="3784234at2759"/>
<sequence length="284" mass="31682">MPRSKSKSKNKLARDELEDRFEEEAPWITDRMPSVSSFKFFTDRTTQENVYVKVGEAKVDKTKVGDTKVEHELVPVYVGLGDVTGSRMITFNVRSLYPERIIHESKELSRIKTIYNEPFDRLLPLQYEYPSASYANSLQWVTELRALTMFAFVWCGHRAEFFDFNKGEGFRVLVEVLKRRPKATGAAAKRDAGPRAQKSAEAEGPVASVEVDLVPGVIADANTNTDLALHMDKDKEMDTESGTGAEDNAGMIIPMSATVNVPSSGQDASTLGNHASKKRKLMNL</sequence>
<dbReference type="RefSeq" id="XP_018040302.1">
    <property type="nucleotide sequence ID" value="XM_018182521.1"/>
</dbReference>
<dbReference type="GeneID" id="28766007"/>
<dbReference type="EMBL" id="KV441549">
    <property type="protein sequence ID" value="OAG09937.1"/>
    <property type="molecule type" value="Genomic_DNA"/>
</dbReference>